<accession>A0A4S5E516</accession>
<evidence type="ECO:0000313" key="2">
    <source>
        <dbReference type="EMBL" id="THJ66584.1"/>
    </source>
</evidence>
<dbReference type="SUPFAM" id="SSF47413">
    <property type="entry name" value="lambda repressor-like DNA-binding domains"/>
    <property type="match status" value="1"/>
</dbReference>
<dbReference type="Gene3D" id="1.10.260.40">
    <property type="entry name" value="lambda repressor-like DNA-binding domains"/>
    <property type="match status" value="1"/>
</dbReference>
<dbReference type="OrthoDB" id="129597at2"/>
<dbReference type="EMBL" id="SSWH01000006">
    <property type="protein sequence ID" value="THJ66584.1"/>
    <property type="molecule type" value="Genomic_DNA"/>
</dbReference>
<dbReference type="SMART" id="SM00530">
    <property type="entry name" value="HTH_XRE"/>
    <property type="match status" value="1"/>
</dbReference>
<gene>
    <name evidence="2" type="ORF">E8P82_08590</name>
</gene>
<name>A0A4S5E516_9MICC</name>
<dbReference type="PROSITE" id="PS50943">
    <property type="entry name" value="HTH_CROC1"/>
    <property type="match status" value="1"/>
</dbReference>
<protein>
    <submittedName>
        <fullName evidence="2">Helix-turn-helix domain-containing protein</fullName>
    </submittedName>
</protein>
<evidence type="ECO:0000259" key="1">
    <source>
        <dbReference type="PROSITE" id="PS50943"/>
    </source>
</evidence>
<dbReference type="CDD" id="cd00093">
    <property type="entry name" value="HTH_XRE"/>
    <property type="match status" value="1"/>
</dbReference>
<dbReference type="InterPro" id="IPR010982">
    <property type="entry name" value="Lambda_DNA-bd_dom_sf"/>
</dbReference>
<reference evidence="2 3" key="1">
    <citation type="submission" date="2019-04" db="EMBL/GenBank/DDBJ databases">
        <authorList>
            <person name="Liu Q."/>
            <person name="Xin Y.-H."/>
        </authorList>
    </citation>
    <scope>NUCLEOTIDE SEQUENCE [LARGE SCALE GENOMIC DNA]</scope>
    <source>
        <strain evidence="2 3">AM23</strain>
    </source>
</reference>
<dbReference type="GO" id="GO:0003677">
    <property type="term" value="F:DNA binding"/>
    <property type="evidence" value="ECO:0007669"/>
    <property type="project" value="InterPro"/>
</dbReference>
<proteinExistence type="predicted"/>
<dbReference type="AlphaFoldDB" id="A0A4S5E516"/>
<comment type="caution">
    <text evidence="2">The sequence shown here is derived from an EMBL/GenBank/DDBJ whole genome shotgun (WGS) entry which is preliminary data.</text>
</comment>
<keyword evidence="3" id="KW-1185">Reference proteome</keyword>
<dbReference type="Proteomes" id="UP000305233">
    <property type="component" value="Unassembled WGS sequence"/>
</dbReference>
<organism evidence="2 3">
    <name type="scientific">Arthrobacter echini</name>
    <dbReference type="NCBI Taxonomy" id="1529066"/>
    <lineage>
        <taxon>Bacteria</taxon>
        <taxon>Bacillati</taxon>
        <taxon>Actinomycetota</taxon>
        <taxon>Actinomycetes</taxon>
        <taxon>Micrococcales</taxon>
        <taxon>Micrococcaceae</taxon>
        <taxon>Arthrobacter</taxon>
    </lineage>
</organism>
<sequence length="123" mass="13782">MNFRRGNEQIDAALQNPDIAARVAAIRAGNRENDRTYKMQLAMIRDAANLTQTELAQNMDSTQGVVSKLERSENMLLQTLLRYLNAAGADDVRIVVSMKGQEIEVDLDNVRDDLTKTNKMEAV</sequence>
<feature type="domain" description="HTH cro/C1-type" evidence="1">
    <location>
        <begin position="41"/>
        <end position="71"/>
    </location>
</feature>
<dbReference type="InterPro" id="IPR001387">
    <property type="entry name" value="Cro/C1-type_HTH"/>
</dbReference>
<evidence type="ECO:0000313" key="3">
    <source>
        <dbReference type="Proteomes" id="UP000305233"/>
    </source>
</evidence>
<dbReference type="Pfam" id="PF01381">
    <property type="entry name" value="HTH_3"/>
    <property type="match status" value="1"/>
</dbReference>